<protein>
    <recommendedName>
        <fullName evidence="13">EamA domain-containing protein</fullName>
    </recommendedName>
</protein>
<evidence type="ECO:0000256" key="12">
    <source>
        <dbReference type="SAM" id="Phobius"/>
    </source>
</evidence>
<evidence type="ECO:0000259" key="13">
    <source>
        <dbReference type="Pfam" id="PF00892"/>
    </source>
</evidence>
<evidence type="ECO:0000313" key="14">
    <source>
        <dbReference type="EMBL" id="ADN17936.1"/>
    </source>
</evidence>
<dbReference type="GO" id="GO:0005886">
    <property type="term" value="C:plasma membrane"/>
    <property type="evidence" value="ECO:0007669"/>
    <property type="project" value="UniProtKB-SubCell"/>
</dbReference>
<dbReference type="InterPro" id="IPR037185">
    <property type="entry name" value="EmrE-like"/>
</dbReference>
<evidence type="ECO:0000256" key="7">
    <source>
        <dbReference type="ARBA" id="ARBA00022692"/>
    </source>
</evidence>
<evidence type="ECO:0000256" key="1">
    <source>
        <dbReference type="ARBA" id="ARBA00004651"/>
    </source>
</evidence>
<evidence type="ECO:0000256" key="5">
    <source>
        <dbReference type="ARBA" id="ARBA00022519"/>
    </source>
</evidence>
<keyword evidence="5" id="KW-0997">Cell inner membrane</keyword>
<feature type="domain" description="EamA" evidence="13">
    <location>
        <begin position="35"/>
        <end position="120"/>
    </location>
</feature>
<evidence type="ECO:0000256" key="4">
    <source>
        <dbReference type="ARBA" id="ARBA00022516"/>
    </source>
</evidence>
<evidence type="ECO:0000256" key="10">
    <source>
        <dbReference type="ARBA" id="ARBA00023098"/>
    </source>
</evidence>
<keyword evidence="8" id="KW-0448">Lipopolysaccharide biosynthesis</keyword>
<dbReference type="SUPFAM" id="SSF103481">
    <property type="entry name" value="Multidrug resistance efflux transporter EmrE"/>
    <property type="match status" value="2"/>
</dbReference>
<organism evidence="14 15">
    <name type="scientific">Gloeothece verrucosa (strain PCC 7822)</name>
    <name type="common">Cyanothece sp. (strain PCC 7822)</name>
    <dbReference type="NCBI Taxonomy" id="497965"/>
    <lineage>
        <taxon>Bacteria</taxon>
        <taxon>Bacillati</taxon>
        <taxon>Cyanobacteriota</taxon>
        <taxon>Cyanophyceae</taxon>
        <taxon>Oscillatoriophycideae</taxon>
        <taxon>Chroococcales</taxon>
        <taxon>Aphanothecaceae</taxon>
        <taxon>Gloeothece</taxon>
        <taxon>Gloeothece verrucosa</taxon>
    </lineage>
</organism>
<comment type="subcellular location">
    <subcellularLocation>
        <location evidence="1">Cell membrane</location>
        <topology evidence="1">Multi-pass membrane protein</topology>
    </subcellularLocation>
</comment>
<dbReference type="PANTHER" id="PTHR30561">
    <property type="entry name" value="SMR FAMILY PROTON-DEPENDENT DRUG EFFLUX TRANSPORTER SUGE"/>
    <property type="match status" value="1"/>
</dbReference>
<feature type="transmembrane region" description="Helical" evidence="12">
    <location>
        <begin position="234"/>
        <end position="253"/>
    </location>
</feature>
<dbReference type="Gene3D" id="1.10.3730.20">
    <property type="match status" value="2"/>
</dbReference>
<feature type="transmembrane region" description="Helical" evidence="12">
    <location>
        <begin position="160"/>
        <end position="177"/>
    </location>
</feature>
<keyword evidence="3" id="KW-1003">Cell membrane</keyword>
<evidence type="ECO:0000256" key="11">
    <source>
        <dbReference type="ARBA" id="ARBA00023136"/>
    </source>
</evidence>
<dbReference type="InterPro" id="IPR000390">
    <property type="entry name" value="Small_drug/metabolite_transptr"/>
</dbReference>
<name>E0ULV6_GLOV7</name>
<dbReference type="InterPro" id="IPR000620">
    <property type="entry name" value="EamA_dom"/>
</dbReference>
<reference evidence="15" key="1">
    <citation type="journal article" date="2011" name="MBio">
        <title>Novel metabolic attributes of the genus Cyanothece, comprising a group of unicellular nitrogen-fixing Cyanobacteria.</title>
        <authorList>
            <person name="Bandyopadhyay A."/>
            <person name="Elvitigala T."/>
            <person name="Welsh E."/>
            <person name="Stockel J."/>
            <person name="Liberton M."/>
            <person name="Min H."/>
            <person name="Sherman L.A."/>
            <person name="Pakrasi H.B."/>
        </authorList>
    </citation>
    <scope>NUCLEOTIDE SEQUENCE [LARGE SCALE GENOMIC DNA]</scope>
    <source>
        <strain evidence="15">PCC 7822</strain>
        <plasmid evidence="15">Cy782201</plasmid>
    </source>
</reference>
<geneLocation type="plasmid" evidence="14 15">
    <name>Cy782201</name>
</geneLocation>
<feature type="domain" description="EamA" evidence="13">
    <location>
        <begin position="207"/>
        <end position="276"/>
    </location>
</feature>
<feature type="transmembrane region" description="Helical" evidence="12">
    <location>
        <begin position="134"/>
        <end position="154"/>
    </location>
</feature>
<evidence type="ECO:0000256" key="8">
    <source>
        <dbReference type="ARBA" id="ARBA00022985"/>
    </source>
</evidence>
<keyword evidence="6" id="KW-0441">Lipid A biosynthesis</keyword>
<keyword evidence="11 12" id="KW-0472">Membrane</keyword>
<evidence type="ECO:0000256" key="2">
    <source>
        <dbReference type="ARBA" id="ARBA00007362"/>
    </source>
</evidence>
<comment type="similarity">
    <text evidence="2">Belongs to the EamA transporter family.</text>
</comment>
<keyword evidence="10" id="KW-0443">Lipid metabolism</keyword>
<dbReference type="HOGENOM" id="CLU_992953_0_0_3"/>
<evidence type="ECO:0000256" key="9">
    <source>
        <dbReference type="ARBA" id="ARBA00022989"/>
    </source>
</evidence>
<dbReference type="AlphaFoldDB" id="E0ULV6"/>
<feature type="transmembrane region" description="Helical" evidence="12">
    <location>
        <begin position="260"/>
        <end position="278"/>
    </location>
</feature>
<dbReference type="RefSeq" id="WP_013334686.1">
    <property type="nucleotide sequence ID" value="NC_014533.1"/>
</dbReference>
<sequence>MTNFILLTLLVFTQVIGDILLGFAMKKIGKVDLSNVSAFWSLITYVVTSPWIWLGIFSLIISLVLYYVAVSRLDLSFVLPILASNYIFNALLAWLILGEHISSLRWIATLIITLGVFIVTINKSHEMRKTFFSALKKYLQSGLNFLIFALLPFGLFRFKIWVFILIIVLGDGFGYLFNAKGMKQIGKVQLGSLSHMLELGKKFITNHWIILGITGQTISFFSFIYALSLADISLIRPATALTYVISLVGARFMLKEKIGFSRLVGLIIVGIGIFLIDLNK</sequence>
<dbReference type="KEGG" id="cyj:Cyan7822_6098"/>
<evidence type="ECO:0000256" key="3">
    <source>
        <dbReference type="ARBA" id="ARBA00022475"/>
    </source>
</evidence>
<dbReference type="GO" id="GO:0009103">
    <property type="term" value="P:lipopolysaccharide biosynthetic process"/>
    <property type="evidence" value="ECO:0007669"/>
    <property type="project" value="UniProtKB-KW"/>
</dbReference>
<keyword evidence="9 12" id="KW-1133">Transmembrane helix</keyword>
<dbReference type="EMBL" id="CP002199">
    <property type="protein sequence ID" value="ADN17936.1"/>
    <property type="molecule type" value="Genomic_DNA"/>
</dbReference>
<feature type="transmembrane region" description="Helical" evidence="12">
    <location>
        <begin position="208"/>
        <end position="228"/>
    </location>
</feature>
<keyword evidence="4" id="KW-0444">Lipid biosynthesis</keyword>
<dbReference type="PANTHER" id="PTHR30561:SF9">
    <property type="entry name" value="4-AMINO-4-DEOXY-L-ARABINOSE-PHOSPHOUNDECAPRENOL FLIPPASE SUBUNIT ARNF-RELATED"/>
    <property type="match status" value="1"/>
</dbReference>
<keyword evidence="15" id="KW-1185">Reference proteome</keyword>
<accession>E0ULV6</accession>
<evidence type="ECO:0000313" key="15">
    <source>
        <dbReference type="Proteomes" id="UP000008206"/>
    </source>
</evidence>
<evidence type="ECO:0000256" key="6">
    <source>
        <dbReference type="ARBA" id="ARBA00022556"/>
    </source>
</evidence>
<keyword evidence="7 12" id="KW-0812">Transmembrane</keyword>
<feature type="transmembrane region" description="Helical" evidence="12">
    <location>
        <begin position="77"/>
        <end position="97"/>
    </location>
</feature>
<dbReference type="GO" id="GO:0022857">
    <property type="term" value="F:transmembrane transporter activity"/>
    <property type="evidence" value="ECO:0007669"/>
    <property type="project" value="InterPro"/>
</dbReference>
<dbReference type="OrthoDB" id="161540at2"/>
<gene>
    <name evidence="14" type="ordered locus">Cyan7822_6098</name>
</gene>
<feature type="transmembrane region" description="Helical" evidence="12">
    <location>
        <begin position="103"/>
        <end position="122"/>
    </location>
</feature>
<keyword evidence="14" id="KW-0614">Plasmid</keyword>
<dbReference type="Proteomes" id="UP000008206">
    <property type="component" value="Plasmid Cy782201"/>
</dbReference>
<dbReference type="Pfam" id="PF00892">
    <property type="entry name" value="EamA"/>
    <property type="match status" value="2"/>
</dbReference>
<proteinExistence type="inferred from homology"/>
<feature type="transmembrane region" description="Helical" evidence="12">
    <location>
        <begin position="51"/>
        <end position="70"/>
    </location>
</feature>